<organism evidence="1 2">
    <name type="scientific">Methylomonas rapida</name>
    <dbReference type="NCBI Taxonomy" id="2963939"/>
    <lineage>
        <taxon>Bacteria</taxon>
        <taxon>Pseudomonadati</taxon>
        <taxon>Pseudomonadota</taxon>
        <taxon>Gammaproteobacteria</taxon>
        <taxon>Methylococcales</taxon>
        <taxon>Methylococcaceae</taxon>
        <taxon>Methylomonas</taxon>
    </lineage>
</organism>
<dbReference type="RefSeq" id="WP_269023015.1">
    <property type="nucleotide sequence ID" value="NZ_CP113517.1"/>
</dbReference>
<dbReference type="Pfam" id="PF20903">
    <property type="entry name" value="SPL"/>
    <property type="match status" value="1"/>
</dbReference>
<dbReference type="Gene3D" id="3.80.30.30">
    <property type="match status" value="1"/>
</dbReference>
<dbReference type="EMBL" id="CP113517">
    <property type="protein sequence ID" value="WAR47107.1"/>
    <property type="molecule type" value="Genomic_DNA"/>
</dbReference>
<name>A0ABY7GRF1_9GAMM</name>
<dbReference type="Proteomes" id="UP001162780">
    <property type="component" value="Chromosome"/>
</dbReference>
<dbReference type="PANTHER" id="PTHR37822:SF2">
    <property type="entry name" value="SPORE PHOTOPRODUCT LYASE"/>
    <property type="match status" value="1"/>
</dbReference>
<reference evidence="1" key="1">
    <citation type="submission" date="2022-11" db="EMBL/GenBank/DDBJ databases">
        <title>Methylomonas rapida sp. nov., Carotenoid-Producing Obligate Methanotrophs with High Growth Characteristics and Biotechnological Potential.</title>
        <authorList>
            <person name="Tikhonova E.N."/>
            <person name="Suleimanov R.Z."/>
            <person name="Miroshnikov K."/>
            <person name="Oshkin I.Y."/>
            <person name="Belova S.E."/>
            <person name="Danilova O.V."/>
            <person name="Ashikhmin A."/>
            <person name="Konopkin A."/>
            <person name="But S.Y."/>
            <person name="Khmelenina V.N."/>
            <person name="Kuznetsov N."/>
            <person name="Pimenov N.V."/>
            <person name="Dedysh S.N."/>
        </authorList>
    </citation>
    <scope>NUCLEOTIDE SEQUENCE</scope>
    <source>
        <strain evidence="1">MP1</strain>
    </source>
</reference>
<sequence length="330" mass="38038">MINTLYIETAVEHHPRVEAIRRRFPEARIVSCDRYGEVFNPKAQNFRLQKQQPALILAEKYQRFVLPTPAGYGIGGQRNYYFSHMLNCLYDCRYCFLQGMYQSANYVLFVNFEDFQQHIRQACAQAPDEDVYFFSGYDCDSLAFEPVTGFAESFLPLFAELPNAWLELRTKSTQIRSLMHREVIDRCVVAFSLSPDTVANKVEAKAPSVAKRIEAAAKLQQQGWPIGLRFDPMIYQHDYRRLYQALFEQVFAVIDADALHSVSLGAFRLPEQYFKKIHKLYPEEKLFASPLQTTAGMVSYRADLEQSMMANCGAMLLEYIPPAKFFPCSL</sequence>
<gene>
    <name evidence="1" type="ORF">NM686_020715</name>
</gene>
<dbReference type="InterPro" id="IPR049539">
    <property type="entry name" value="SPL"/>
</dbReference>
<keyword evidence="2" id="KW-1185">Reference proteome</keyword>
<evidence type="ECO:0000313" key="2">
    <source>
        <dbReference type="Proteomes" id="UP001162780"/>
    </source>
</evidence>
<evidence type="ECO:0000313" key="1">
    <source>
        <dbReference type="EMBL" id="WAR47107.1"/>
    </source>
</evidence>
<proteinExistence type="predicted"/>
<dbReference type="Gene3D" id="3.40.50.12110">
    <property type="match status" value="1"/>
</dbReference>
<protein>
    <submittedName>
        <fullName evidence="1">DNA photolyase</fullName>
    </submittedName>
</protein>
<dbReference type="PANTHER" id="PTHR37822">
    <property type="entry name" value="SPORE PHOTOPRODUCT LYASE-RELATED"/>
    <property type="match status" value="1"/>
</dbReference>
<accession>A0ABY7GRF1</accession>